<name>A0A7X1NG72_9BURK</name>
<accession>A0A7X1NG72</accession>
<reference evidence="2 3" key="1">
    <citation type="submission" date="2019-10" db="EMBL/GenBank/DDBJ databases">
        <title>Paraburkholderia sp. isolated from nodules of Mimosa pudica from Brazilian Atlantic Forest soils.</title>
        <authorList>
            <person name="Paulitsch F."/>
            <person name="Hungria M."/>
            <person name="Dall'Agnol R."/>
        </authorList>
    </citation>
    <scope>NUCLEOTIDE SEQUENCE [LARGE SCALE GENOMIC DNA]</scope>
    <source>
        <strain evidence="2 3">CNPSo 3157</strain>
    </source>
</reference>
<evidence type="ECO:0000256" key="1">
    <source>
        <dbReference type="SAM" id="Phobius"/>
    </source>
</evidence>
<dbReference type="AlphaFoldDB" id="A0A7X1NG72"/>
<keyword evidence="1" id="KW-0812">Transmembrane</keyword>
<evidence type="ECO:0000313" key="3">
    <source>
        <dbReference type="Proteomes" id="UP000484381"/>
    </source>
</evidence>
<keyword evidence="1" id="KW-1133">Transmembrane helix</keyword>
<organism evidence="2 3">
    <name type="scientific">Paraburkholderia franconis</name>
    <dbReference type="NCBI Taxonomy" id="2654983"/>
    <lineage>
        <taxon>Bacteria</taxon>
        <taxon>Pseudomonadati</taxon>
        <taxon>Pseudomonadota</taxon>
        <taxon>Betaproteobacteria</taxon>
        <taxon>Burkholderiales</taxon>
        <taxon>Burkholderiaceae</taxon>
        <taxon>Paraburkholderia</taxon>
    </lineage>
</organism>
<dbReference type="Proteomes" id="UP000484381">
    <property type="component" value="Unassembled WGS sequence"/>
</dbReference>
<proteinExistence type="predicted"/>
<gene>
    <name evidence="2" type="ORF">GCT13_31715</name>
</gene>
<evidence type="ECO:0000313" key="2">
    <source>
        <dbReference type="EMBL" id="MPW21322.1"/>
    </source>
</evidence>
<dbReference type="EMBL" id="WHNP01000041">
    <property type="protein sequence ID" value="MPW21322.1"/>
    <property type="molecule type" value="Genomic_DNA"/>
</dbReference>
<keyword evidence="3" id="KW-1185">Reference proteome</keyword>
<sequence length="95" mass="10161">MPSTIKLGFARWPSRLRVPAVVLLCGTGLLLGVSIFGRDGFILGRVPTAVLADADRQVAKYGPAVAGSKCAIDGTVSRDSRGTFLMCWKQIWAKP</sequence>
<feature type="transmembrane region" description="Helical" evidence="1">
    <location>
        <begin position="20"/>
        <end position="37"/>
    </location>
</feature>
<comment type="caution">
    <text evidence="2">The sequence shown here is derived from an EMBL/GenBank/DDBJ whole genome shotgun (WGS) entry which is preliminary data.</text>
</comment>
<protein>
    <submittedName>
        <fullName evidence="2">Uncharacterized protein</fullName>
    </submittedName>
</protein>
<keyword evidence="1" id="KW-0472">Membrane</keyword>